<evidence type="ECO:0000256" key="11">
    <source>
        <dbReference type="ARBA" id="ARBA00023110"/>
    </source>
</evidence>
<evidence type="ECO:0000313" key="19">
    <source>
        <dbReference type="Proteomes" id="UP000799302"/>
    </source>
</evidence>
<organism evidence="18 19">
    <name type="scientific">Microthyrium microscopicum</name>
    <dbReference type="NCBI Taxonomy" id="703497"/>
    <lineage>
        <taxon>Eukaryota</taxon>
        <taxon>Fungi</taxon>
        <taxon>Dikarya</taxon>
        <taxon>Ascomycota</taxon>
        <taxon>Pezizomycotina</taxon>
        <taxon>Dothideomycetes</taxon>
        <taxon>Dothideomycetes incertae sedis</taxon>
        <taxon>Microthyriales</taxon>
        <taxon>Microthyriaceae</taxon>
        <taxon>Microthyrium</taxon>
    </lineage>
</organism>
<evidence type="ECO:0000256" key="3">
    <source>
        <dbReference type="ARBA" id="ARBA00006388"/>
    </source>
</evidence>
<keyword evidence="13 16" id="KW-0234">DNA repair</keyword>
<dbReference type="SMART" id="SM00320">
    <property type="entry name" value="WD40"/>
    <property type="match status" value="4"/>
</dbReference>
<dbReference type="InterPro" id="IPR036322">
    <property type="entry name" value="WD40_repeat_dom_sf"/>
</dbReference>
<evidence type="ECO:0000256" key="5">
    <source>
        <dbReference type="ARBA" id="ARBA00022664"/>
    </source>
</evidence>
<dbReference type="Pfam" id="PF12894">
    <property type="entry name" value="ANAPC4_WD40"/>
    <property type="match status" value="1"/>
</dbReference>
<dbReference type="PROSITE" id="PS51698">
    <property type="entry name" value="U_BOX"/>
    <property type="match status" value="1"/>
</dbReference>
<evidence type="ECO:0000256" key="7">
    <source>
        <dbReference type="ARBA" id="ARBA00022728"/>
    </source>
</evidence>
<comment type="pathway">
    <text evidence="2 16">Protein modification; protein ubiquitination.</text>
</comment>
<dbReference type="InterPro" id="IPR013083">
    <property type="entry name" value="Znf_RING/FYVE/PHD"/>
</dbReference>
<dbReference type="PROSITE" id="PS50082">
    <property type="entry name" value="WD_REPEATS_2"/>
    <property type="match status" value="1"/>
</dbReference>
<evidence type="ECO:0000256" key="6">
    <source>
        <dbReference type="ARBA" id="ARBA00022679"/>
    </source>
</evidence>
<dbReference type="Pfam" id="PF00400">
    <property type="entry name" value="WD40"/>
    <property type="match status" value="1"/>
</dbReference>
<evidence type="ECO:0000259" key="17">
    <source>
        <dbReference type="PROSITE" id="PS51698"/>
    </source>
</evidence>
<dbReference type="InterPro" id="IPR015943">
    <property type="entry name" value="WD40/YVTN_repeat-like_dom_sf"/>
</dbReference>
<keyword evidence="12 16" id="KW-0508">mRNA splicing</keyword>
<comment type="catalytic activity">
    <reaction evidence="16">
        <text>S-ubiquitinyl-[E2 ubiquitin-conjugating enzyme]-L-cysteine + [acceptor protein]-L-lysine = [E2 ubiquitin-conjugating enzyme]-L-cysteine + N(6)-ubiquitinyl-[acceptor protein]-L-lysine.</text>
        <dbReference type="EC" id="2.3.2.27"/>
    </reaction>
</comment>
<evidence type="ECO:0000313" key="18">
    <source>
        <dbReference type="EMBL" id="KAF2666561.1"/>
    </source>
</evidence>
<dbReference type="SUPFAM" id="SSF57850">
    <property type="entry name" value="RING/U-box"/>
    <property type="match status" value="1"/>
</dbReference>
<keyword evidence="19" id="KW-1185">Reference proteome</keyword>
<dbReference type="InterPro" id="IPR001680">
    <property type="entry name" value="WD40_rpt"/>
</dbReference>
<dbReference type="SMART" id="SM00504">
    <property type="entry name" value="Ubox"/>
    <property type="match status" value="1"/>
</dbReference>
<comment type="subcellular location">
    <subcellularLocation>
        <location evidence="1 16">Nucleus</location>
    </subcellularLocation>
</comment>
<evidence type="ECO:0000256" key="14">
    <source>
        <dbReference type="ARBA" id="ARBA00023242"/>
    </source>
</evidence>
<keyword evidence="14 16" id="KW-0539">Nucleus</keyword>
<dbReference type="GO" id="GO:0061630">
    <property type="term" value="F:ubiquitin protein ligase activity"/>
    <property type="evidence" value="ECO:0007669"/>
    <property type="project" value="UniProtKB-UniRule"/>
</dbReference>
<evidence type="ECO:0000256" key="10">
    <source>
        <dbReference type="ARBA" id="ARBA00022786"/>
    </source>
</evidence>
<feature type="repeat" description="WD" evidence="15">
    <location>
        <begin position="330"/>
        <end position="364"/>
    </location>
</feature>
<reference evidence="18" key="1">
    <citation type="journal article" date="2020" name="Stud. Mycol.">
        <title>101 Dothideomycetes genomes: a test case for predicting lifestyles and emergence of pathogens.</title>
        <authorList>
            <person name="Haridas S."/>
            <person name="Albert R."/>
            <person name="Binder M."/>
            <person name="Bloem J."/>
            <person name="Labutti K."/>
            <person name="Salamov A."/>
            <person name="Andreopoulos B."/>
            <person name="Baker S."/>
            <person name="Barry K."/>
            <person name="Bills G."/>
            <person name="Bluhm B."/>
            <person name="Cannon C."/>
            <person name="Castanera R."/>
            <person name="Culley D."/>
            <person name="Daum C."/>
            <person name="Ezra D."/>
            <person name="Gonzalez J."/>
            <person name="Henrissat B."/>
            <person name="Kuo A."/>
            <person name="Liang C."/>
            <person name="Lipzen A."/>
            <person name="Lutzoni F."/>
            <person name="Magnuson J."/>
            <person name="Mondo S."/>
            <person name="Nolan M."/>
            <person name="Ohm R."/>
            <person name="Pangilinan J."/>
            <person name="Park H.-J."/>
            <person name="Ramirez L."/>
            <person name="Alfaro M."/>
            <person name="Sun H."/>
            <person name="Tritt A."/>
            <person name="Yoshinaga Y."/>
            <person name="Zwiers L.-H."/>
            <person name="Turgeon B."/>
            <person name="Goodwin S."/>
            <person name="Spatafora J."/>
            <person name="Crous P."/>
            <person name="Grigoriev I."/>
        </authorList>
    </citation>
    <scope>NUCLEOTIDE SEQUENCE</scope>
    <source>
        <strain evidence="18">CBS 115976</strain>
    </source>
</reference>
<comment type="similarity">
    <text evidence="3 16">Belongs to the WD repeat PRP19 family.</text>
</comment>
<evidence type="ECO:0000256" key="15">
    <source>
        <dbReference type="PROSITE-ProRule" id="PRU00221"/>
    </source>
</evidence>
<feature type="domain" description="U-box" evidence="17">
    <location>
        <begin position="1"/>
        <end position="70"/>
    </location>
</feature>
<dbReference type="CDD" id="cd16656">
    <property type="entry name" value="RING-Ubox_PRP19"/>
    <property type="match status" value="1"/>
</dbReference>
<dbReference type="GO" id="GO:0000398">
    <property type="term" value="P:mRNA splicing, via spliceosome"/>
    <property type="evidence" value="ECO:0007669"/>
    <property type="project" value="InterPro"/>
</dbReference>
<protein>
    <recommendedName>
        <fullName evidence="16">Pre-mRNA-processing factor 19</fullName>
        <ecNumber evidence="16">2.3.2.27</ecNumber>
    </recommendedName>
</protein>
<evidence type="ECO:0000256" key="12">
    <source>
        <dbReference type="ARBA" id="ARBA00023187"/>
    </source>
</evidence>
<dbReference type="InterPro" id="IPR024977">
    <property type="entry name" value="Apc4-like_WD40_dom"/>
</dbReference>
<dbReference type="FunFam" id="3.30.40.10:FF:000027">
    <property type="entry name" value="Pre-mRNA-processing factor 19, putative"/>
    <property type="match status" value="1"/>
</dbReference>
<name>A0A6A6U4R2_9PEZI</name>
<accession>A0A6A6U4R2</accession>
<keyword evidence="5 16" id="KW-0507">mRNA processing</keyword>
<keyword evidence="11" id="KW-0413">Isomerase</keyword>
<dbReference type="GO" id="GO:0071006">
    <property type="term" value="C:U2-type catalytic step 1 spliceosome"/>
    <property type="evidence" value="ECO:0007669"/>
    <property type="project" value="TreeGrafter"/>
</dbReference>
<dbReference type="GO" id="GO:0005737">
    <property type="term" value="C:cytoplasm"/>
    <property type="evidence" value="ECO:0007669"/>
    <property type="project" value="TreeGrafter"/>
</dbReference>
<keyword evidence="8" id="KW-0677">Repeat</keyword>
<dbReference type="EC" id="2.3.2.27" evidence="16"/>
<keyword evidence="11" id="KW-0697">Rotamase</keyword>
<dbReference type="GO" id="GO:0003755">
    <property type="term" value="F:peptidyl-prolyl cis-trans isomerase activity"/>
    <property type="evidence" value="ECO:0007669"/>
    <property type="project" value="UniProtKB-KW"/>
</dbReference>
<dbReference type="OrthoDB" id="687049at2759"/>
<dbReference type="Proteomes" id="UP000799302">
    <property type="component" value="Unassembled WGS sequence"/>
</dbReference>
<keyword evidence="9 16" id="KW-0227">DNA damage</keyword>
<dbReference type="PANTHER" id="PTHR43995">
    <property type="entry name" value="PRE-MRNA-PROCESSING FACTOR 19"/>
    <property type="match status" value="1"/>
</dbReference>
<dbReference type="SUPFAM" id="SSF50978">
    <property type="entry name" value="WD40 repeat-like"/>
    <property type="match status" value="1"/>
</dbReference>
<dbReference type="InterPro" id="IPR003613">
    <property type="entry name" value="Ubox_domain"/>
</dbReference>
<evidence type="ECO:0000256" key="2">
    <source>
        <dbReference type="ARBA" id="ARBA00004906"/>
    </source>
</evidence>
<dbReference type="Gene3D" id="3.30.40.10">
    <property type="entry name" value="Zinc/RING finger domain, C3HC4 (zinc finger)"/>
    <property type="match status" value="1"/>
</dbReference>
<sequence>MLCAISGEPPQVPVASRKNGNIFEKRLIEAYITDNGTDPVTGEELTVEDLIDLKSSRIVNPRPPTQTSIPALLSTFQNEWDALAVESYQLKKQLAQTRQELSTALYDYEGAIRLLARVTQERDDARAALAKVQVGGAVNAGDLMEVDGAGLSDEVIERVEEAAKQLGKSRRKRPVPKGWSSVDDIQQFEPTASAGFKPDKPLDTCAALAETSADSESPLVLYGSESGLAYIYSTDDSSAAHLMDCGSRVTDGLFWESKAIFSLANGHIKIFESGDWIATQTIHAGPATGIALHPTGTILASVGLDKSYVLYDLTSSTLKPLARVFTDSELTCCQFHPDGALLAAGAKNGDIQVFDIKTGSIVTSLTTEGPVQALSFAENGFWLASASTGSTNATIWDLRKTGTEQAIAKVIEFGSIISSLSWDHSAQYLAIVGGGSVAIETYQKSSKKWSEVMKKALNARQVSWDPQGQYLLVDGDGVVQLQKPE</sequence>
<dbReference type="GO" id="GO:0070534">
    <property type="term" value="P:protein K63-linked ubiquitination"/>
    <property type="evidence" value="ECO:0007669"/>
    <property type="project" value="UniProtKB-UniRule"/>
</dbReference>
<dbReference type="AlphaFoldDB" id="A0A6A6U4R2"/>
<keyword evidence="10 16" id="KW-0833">Ubl conjugation pathway</keyword>
<keyword evidence="4 15" id="KW-0853">WD repeat</keyword>
<dbReference type="UniPathway" id="UPA00143"/>
<dbReference type="PANTHER" id="PTHR43995:SF1">
    <property type="entry name" value="PRE-MRNA-PROCESSING FACTOR 19"/>
    <property type="match status" value="1"/>
</dbReference>
<evidence type="ECO:0000256" key="8">
    <source>
        <dbReference type="ARBA" id="ARBA00022737"/>
    </source>
</evidence>
<evidence type="ECO:0000256" key="13">
    <source>
        <dbReference type="ARBA" id="ARBA00023204"/>
    </source>
</evidence>
<comment type="subunit">
    <text evidence="16">Homotetramer.</text>
</comment>
<comment type="function">
    <text evidence="16">Ubiquitin-protein ligase which is mainly involved pre-mRNA splicing and DNA repair. Required for pre-mRNA splicing as component of the spliceosome.</text>
</comment>
<proteinExistence type="inferred from homology"/>
<dbReference type="EMBL" id="MU004238">
    <property type="protein sequence ID" value="KAF2666561.1"/>
    <property type="molecule type" value="Genomic_DNA"/>
</dbReference>
<dbReference type="GO" id="GO:0006281">
    <property type="term" value="P:DNA repair"/>
    <property type="evidence" value="ECO:0007669"/>
    <property type="project" value="UniProtKB-KW"/>
</dbReference>
<dbReference type="Pfam" id="PF08606">
    <property type="entry name" value="Prp19"/>
    <property type="match status" value="1"/>
</dbReference>
<evidence type="ECO:0000256" key="4">
    <source>
        <dbReference type="ARBA" id="ARBA00022574"/>
    </source>
</evidence>
<evidence type="ECO:0000256" key="16">
    <source>
        <dbReference type="RuleBase" id="RU367101"/>
    </source>
</evidence>
<gene>
    <name evidence="18" type="ORF">BT63DRAFT_447627</name>
</gene>
<keyword evidence="7 16" id="KW-0747">Spliceosome</keyword>
<dbReference type="InterPro" id="IPR038959">
    <property type="entry name" value="Prp19"/>
</dbReference>
<dbReference type="GO" id="GO:0000974">
    <property type="term" value="C:Prp19 complex"/>
    <property type="evidence" value="ECO:0007669"/>
    <property type="project" value="UniProtKB-UniRule"/>
</dbReference>
<dbReference type="InterPro" id="IPR013915">
    <property type="entry name" value="Prp19_cc"/>
</dbReference>
<evidence type="ECO:0000256" key="9">
    <source>
        <dbReference type="ARBA" id="ARBA00022763"/>
    </source>
</evidence>
<keyword evidence="6 16" id="KW-0808">Transferase</keyword>
<dbReference type="InterPro" id="IPR055340">
    <property type="entry name" value="RING-Ubox_PRP19"/>
</dbReference>
<dbReference type="Gene3D" id="2.130.10.10">
    <property type="entry name" value="YVTN repeat-like/Quinoprotein amine dehydrogenase"/>
    <property type="match status" value="1"/>
</dbReference>
<evidence type="ECO:0000256" key="1">
    <source>
        <dbReference type="ARBA" id="ARBA00004123"/>
    </source>
</evidence>